<dbReference type="Proteomes" id="UP000282438">
    <property type="component" value="Chromosome"/>
</dbReference>
<feature type="region of interest" description="Disordered" evidence="1">
    <location>
        <begin position="1"/>
        <end position="51"/>
    </location>
</feature>
<accession>A0A3S8ZS05</accession>
<dbReference type="OrthoDB" id="8590616at2"/>
<sequence length="256" mass="26788">MKIAAEFMQPIIQSLSTRSRTSEKGEDTSTQSSSASFKLPQWDPVDSRKSAARARLDMLKRQLDGLLKFAGVGKGNVAAAARLAKQIAAAVAEYAGISGGSAVQAPVVAGSAPATQASPSVGKSESATAEQVQAAAESAEKVENAEKVEKPPADLPSMAQSKNGMSAQDGGFMEEAKRVMQKAKLLLALEIQKSKRDSKEDKALHDDAIKTMDDTFKKASIALDQAGKDTNSPVVYAADGGTTTIQVSMPQFSAQA</sequence>
<dbReference type="RefSeq" id="WP_125972635.1">
    <property type="nucleotide sequence ID" value="NZ_CP034433.1"/>
</dbReference>
<feature type="region of interest" description="Disordered" evidence="1">
    <location>
        <begin position="113"/>
        <end position="168"/>
    </location>
</feature>
<dbReference type="AlphaFoldDB" id="A0A3S8ZS05"/>
<proteinExistence type="predicted"/>
<feature type="compositionally biased region" description="Low complexity" evidence="1">
    <location>
        <begin position="124"/>
        <end position="137"/>
    </location>
</feature>
<evidence type="ECO:0000313" key="2">
    <source>
        <dbReference type="EMBL" id="AZN36191.1"/>
    </source>
</evidence>
<protein>
    <submittedName>
        <fullName evidence="2">Uncharacterized protein</fullName>
    </submittedName>
</protein>
<feature type="compositionally biased region" description="Polar residues" evidence="1">
    <location>
        <begin position="113"/>
        <end position="123"/>
    </location>
</feature>
<keyword evidence="3" id="KW-1185">Reference proteome</keyword>
<dbReference type="KEGG" id="iod:EJO50_06675"/>
<organism evidence="2 3">
    <name type="scientific">Iodobacter ciconiae</name>
    <dbReference type="NCBI Taxonomy" id="2496266"/>
    <lineage>
        <taxon>Bacteria</taxon>
        <taxon>Pseudomonadati</taxon>
        <taxon>Pseudomonadota</taxon>
        <taxon>Betaproteobacteria</taxon>
        <taxon>Neisseriales</taxon>
        <taxon>Chitinibacteraceae</taxon>
        <taxon>Iodobacter</taxon>
    </lineage>
</organism>
<reference evidence="2 3" key="1">
    <citation type="submission" date="2018-12" db="EMBL/GenBank/DDBJ databases">
        <title>Complete genome sequence of Iodobacter sp. H11R3.</title>
        <authorList>
            <person name="Bae J.-W."/>
        </authorList>
    </citation>
    <scope>NUCLEOTIDE SEQUENCE [LARGE SCALE GENOMIC DNA]</scope>
    <source>
        <strain evidence="2 3">H11R3</strain>
    </source>
</reference>
<gene>
    <name evidence="2" type="ORF">EJO50_06675</name>
</gene>
<evidence type="ECO:0000313" key="3">
    <source>
        <dbReference type="Proteomes" id="UP000282438"/>
    </source>
</evidence>
<name>A0A3S8ZS05_9NEIS</name>
<dbReference type="EMBL" id="CP034433">
    <property type="protein sequence ID" value="AZN36191.1"/>
    <property type="molecule type" value="Genomic_DNA"/>
</dbReference>
<feature type="compositionally biased region" description="Basic and acidic residues" evidence="1">
    <location>
        <begin position="138"/>
        <end position="152"/>
    </location>
</feature>
<evidence type="ECO:0000256" key="1">
    <source>
        <dbReference type="SAM" id="MobiDB-lite"/>
    </source>
</evidence>